<evidence type="ECO:0000256" key="7">
    <source>
        <dbReference type="ARBA" id="ARBA00023163"/>
    </source>
</evidence>
<reference evidence="11 12" key="1">
    <citation type="submission" date="2021-06" db="EMBL/GenBank/DDBJ databases">
        <title>Caerostris darwini draft genome.</title>
        <authorList>
            <person name="Kono N."/>
            <person name="Arakawa K."/>
        </authorList>
    </citation>
    <scope>NUCLEOTIDE SEQUENCE [LARGE SCALE GENOMIC DNA]</scope>
</reference>
<dbReference type="PROSITE" id="PS00028">
    <property type="entry name" value="ZINC_FINGER_C2H2_1"/>
    <property type="match status" value="4"/>
</dbReference>
<evidence type="ECO:0000256" key="3">
    <source>
        <dbReference type="ARBA" id="ARBA00022737"/>
    </source>
</evidence>
<evidence type="ECO:0000259" key="10">
    <source>
        <dbReference type="PROSITE" id="PS50157"/>
    </source>
</evidence>
<name>A0AAV4U5H6_9ARAC</name>
<feature type="domain" description="C2H2-type" evidence="10">
    <location>
        <begin position="5"/>
        <end position="32"/>
    </location>
</feature>
<keyword evidence="12" id="KW-1185">Reference proteome</keyword>
<proteinExistence type="predicted"/>
<evidence type="ECO:0000256" key="4">
    <source>
        <dbReference type="ARBA" id="ARBA00022771"/>
    </source>
</evidence>
<dbReference type="Gene3D" id="3.30.160.60">
    <property type="entry name" value="Classic Zinc Finger"/>
    <property type="match status" value="3"/>
</dbReference>
<keyword evidence="3" id="KW-0677">Repeat</keyword>
<comment type="subcellular location">
    <subcellularLocation>
        <location evidence="1">Nucleus</location>
    </subcellularLocation>
</comment>
<evidence type="ECO:0000256" key="6">
    <source>
        <dbReference type="ARBA" id="ARBA00023015"/>
    </source>
</evidence>
<gene>
    <name evidence="11" type="ORF">CDAR_182141</name>
</gene>
<evidence type="ECO:0000256" key="2">
    <source>
        <dbReference type="ARBA" id="ARBA00022723"/>
    </source>
</evidence>
<dbReference type="SMART" id="SM00355">
    <property type="entry name" value="ZnF_C2H2"/>
    <property type="match status" value="4"/>
</dbReference>
<dbReference type="AlphaFoldDB" id="A0AAV4U5H6"/>
<dbReference type="Pfam" id="PF00096">
    <property type="entry name" value="zf-C2H2"/>
    <property type="match status" value="2"/>
</dbReference>
<keyword evidence="4 9" id="KW-0863">Zinc-finger</keyword>
<protein>
    <recommendedName>
        <fullName evidence="10">C2H2-type domain-containing protein</fullName>
    </recommendedName>
</protein>
<dbReference type="EMBL" id="BPLQ01010733">
    <property type="protein sequence ID" value="GIY52987.1"/>
    <property type="molecule type" value="Genomic_DNA"/>
</dbReference>
<dbReference type="PANTHER" id="PTHR24379">
    <property type="entry name" value="KRAB AND ZINC FINGER DOMAIN-CONTAINING"/>
    <property type="match status" value="1"/>
</dbReference>
<comment type="caution">
    <text evidence="11">The sequence shown here is derived from an EMBL/GenBank/DDBJ whole genome shotgun (WGS) entry which is preliminary data.</text>
</comment>
<keyword evidence="8" id="KW-0539">Nucleus</keyword>
<evidence type="ECO:0000313" key="11">
    <source>
        <dbReference type="EMBL" id="GIY52987.1"/>
    </source>
</evidence>
<feature type="domain" description="C2H2-type" evidence="10">
    <location>
        <begin position="33"/>
        <end position="60"/>
    </location>
</feature>
<dbReference type="InterPro" id="IPR036236">
    <property type="entry name" value="Znf_C2H2_sf"/>
</dbReference>
<dbReference type="PANTHER" id="PTHR24379:SF121">
    <property type="entry name" value="C2H2-TYPE DOMAIN-CONTAINING PROTEIN"/>
    <property type="match status" value="1"/>
</dbReference>
<feature type="domain" description="C2H2-type" evidence="10">
    <location>
        <begin position="60"/>
        <end position="87"/>
    </location>
</feature>
<dbReference type="PROSITE" id="PS50157">
    <property type="entry name" value="ZINC_FINGER_C2H2_2"/>
    <property type="match status" value="4"/>
</dbReference>
<dbReference type="SUPFAM" id="SSF57667">
    <property type="entry name" value="beta-beta-alpha zinc fingers"/>
    <property type="match status" value="2"/>
</dbReference>
<sequence length="131" mass="15404">MLESHVCKICNEAFDAPLILQEHHLVHTGKKTYSCEKCGCWFTTSSAYERHSLMHSDQLYLCKLCDKKFLEEKELNKHFLSHAEKKLDHICQNCNKAFSSKSYLTKHLKIHSAPKSHVCEGFCWLRIKYVW</sequence>
<keyword evidence="6" id="KW-0805">Transcription regulation</keyword>
<evidence type="ECO:0000256" key="9">
    <source>
        <dbReference type="PROSITE-ProRule" id="PRU00042"/>
    </source>
</evidence>
<dbReference type="InterPro" id="IPR013087">
    <property type="entry name" value="Znf_C2H2_type"/>
</dbReference>
<dbReference type="GO" id="GO:0005634">
    <property type="term" value="C:nucleus"/>
    <property type="evidence" value="ECO:0007669"/>
    <property type="project" value="UniProtKB-SubCell"/>
</dbReference>
<evidence type="ECO:0000256" key="5">
    <source>
        <dbReference type="ARBA" id="ARBA00022833"/>
    </source>
</evidence>
<keyword evidence="2" id="KW-0479">Metal-binding</keyword>
<accession>A0AAV4U5H6</accession>
<evidence type="ECO:0000256" key="1">
    <source>
        <dbReference type="ARBA" id="ARBA00004123"/>
    </source>
</evidence>
<evidence type="ECO:0000313" key="12">
    <source>
        <dbReference type="Proteomes" id="UP001054837"/>
    </source>
</evidence>
<keyword evidence="5" id="KW-0862">Zinc</keyword>
<dbReference type="FunFam" id="3.30.160.60:FF:000012">
    <property type="entry name" value="RB-associated KRAB zinc finger protein-like"/>
    <property type="match status" value="1"/>
</dbReference>
<dbReference type="GO" id="GO:0008270">
    <property type="term" value="F:zinc ion binding"/>
    <property type="evidence" value="ECO:0007669"/>
    <property type="project" value="UniProtKB-KW"/>
</dbReference>
<feature type="domain" description="C2H2-type" evidence="10">
    <location>
        <begin position="89"/>
        <end position="116"/>
    </location>
</feature>
<evidence type="ECO:0000256" key="8">
    <source>
        <dbReference type="ARBA" id="ARBA00023242"/>
    </source>
</evidence>
<keyword evidence="7" id="KW-0804">Transcription</keyword>
<organism evidence="11 12">
    <name type="scientific">Caerostris darwini</name>
    <dbReference type="NCBI Taxonomy" id="1538125"/>
    <lineage>
        <taxon>Eukaryota</taxon>
        <taxon>Metazoa</taxon>
        <taxon>Ecdysozoa</taxon>
        <taxon>Arthropoda</taxon>
        <taxon>Chelicerata</taxon>
        <taxon>Arachnida</taxon>
        <taxon>Araneae</taxon>
        <taxon>Araneomorphae</taxon>
        <taxon>Entelegynae</taxon>
        <taxon>Araneoidea</taxon>
        <taxon>Araneidae</taxon>
        <taxon>Caerostris</taxon>
    </lineage>
</organism>
<dbReference type="Proteomes" id="UP001054837">
    <property type="component" value="Unassembled WGS sequence"/>
</dbReference>